<evidence type="ECO:0000256" key="1">
    <source>
        <dbReference type="SAM" id="MobiDB-lite"/>
    </source>
</evidence>
<organism evidence="2 3">
    <name type="scientific">Symbiodinium necroappetens</name>
    <dbReference type="NCBI Taxonomy" id="1628268"/>
    <lineage>
        <taxon>Eukaryota</taxon>
        <taxon>Sar</taxon>
        <taxon>Alveolata</taxon>
        <taxon>Dinophyceae</taxon>
        <taxon>Suessiales</taxon>
        <taxon>Symbiodiniaceae</taxon>
        <taxon>Symbiodinium</taxon>
    </lineage>
</organism>
<dbReference type="EMBL" id="CAJNJA010071683">
    <property type="protein sequence ID" value="CAE7904577.1"/>
    <property type="molecule type" value="Genomic_DNA"/>
</dbReference>
<accession>A0A813BH36</accession>
<dbReference type="Proteomes" id="UP000601435">
    <property type="component" value="Unassembled WGS sequence"/>
</dbReference>
<gene>
    <name evidence="2" type="primary">pol</name>
    <name evidence="2" type="ORF">SNEC2469_LOCUS30579</name>
</gene>
<feature type="non-terminal residue" evidence="2">
    <location>
        <position position="1"/>
    </location>
</feature>
<protein>
    <submittedName>
        <fullName evidence="2">Pol protein</fullName>
    </submittedName>
</protein>
<keyword evidence="3" id="KW-1185">Reference proteome</keyword>
<evidence type="ECO:0000313" key="2">
    <source>
        <dbReference type="EMBL" id="CAE7904577.1"/>
    </source>
</evidence>
<sequence>AAVEPVDLMTGKRMRPGSLDRSDQDIDGTGLHFERQGKARLTGRKLANAVRVDLFTSVAKLLRELVTHRPAVVVGRGQGAVVVLAASKPLIVEAVLLARVFQRDECRAVAAAWGAVKLAVAEVPRLSRAKPGWTVLWEACPEFKLSSPIKPWPVEAVLPKGTPSVVELKSACEDLKISVAEAMGTTAWGPWLERETKEAWEHSGVCACGRRTALFGQCMKCIAEDLSEDRASITPEAGSVPGIEVLAGASTDVSRTELFRGELRTWLSSGDRKSLLKGMVLVEVRWKRGERLLVERPDGWRNRSGVTVYTLDGKLPLELCHVVSPEWPLDLTQRWRRKPGDQFWVQHWTVVERTLREIAQYARDRGGLDEAGRDCKEALESFFAFAGHYARGLVVTWEQLPERFRKGPESNVLWFEERPEGGWTWTFEKVGPGHQPRVEGRIYLVLGAESRDPDRLLLVPGSPPIPYSFQKEGAAPRDSRGYPSESSDAGEKAVRVPERWLEDAARARERTRGELQDQTDFKVGVDLRVTWAAEQKKDQAL</sequence>
<dbReference type="AlphaFoldDB" id="A0A813BH36"/>
<name>A0A813BH36_9DINO</name>
<feature type="region of interest" description="Disordered" evidence="1">
    <location>
        <begin position="467"/>
        <end position="497"/>
    </location>
</feature>
<proteinExistence type="predicted"/>
<reference evidence="2" key="1">
    <citation type="submission" date="2021-02" db="EMBL/GenBank/DDBJ databases">
        <authorList>
            <person name="Dougan E. K."/>
            <person name="Rhodes N."/>
            <person name="Thang M."/>
            <person name="Chan C."/>
        </authorList>
    </citation>
    <scope>NUCLEOTIDE SEQUENCE</scope>
</reference>
<feature type="region of interest" description="Disordered" evidence="1">
    <location>
        <begin position="1"/>
        <end position="21"/>
    </location>
</feature>
<feature type="non-terminal residue" evidence="2">
    <location>
        <position position="541"/>
    </location>
</feature>
<comment type="caution">
    <text evidence="2">The sequence shown here is derived from an EMBL/GenBank/DDBJ whole genome shotgun (WGS) entry which is preliminary data.</text>
</comment>
<evidence type="ECO:0000313" key="3">
    <source>
        <dbReference type="Proteomes" id="UP000601435"/>
    </source>
</evidence>